<evidence type="ECO:0000259" key="14">
    <source>
        <dbReference type="Pfam" id="PF00742"/>
    </source>
</evidence>
<dbReference type="InterPro" id="IPR011147">
    <property type="entry name" value="Bifunc_Aspkin/hSer_DH"/>
</dbReference>
<dbReference type="SUPFAM" id="SSF51735">
    <property type="entry name" value="NAD(P)-binding Rossmann-fold domains"/>
    <property type="match status" value="1"/>
</dbReference>
<dbReference type="GO" id="GO:0009090">
    <property type="term" value="P:homoserine biosynthetic process"/>
    <property type="evidence" value="ECO:0007669"/>
    <property type="project" value="TreeGrafter"/>
</dbReference>
<dbReference type="EC" id="1.1.1.3" evidence="5"/>
<comment type="similarity">
    <text evidence="4">Belongs to the homoserine dehydrogenase family.</text>
</comment>
<dbReference type="GO" id="GO:0009088">
    <property type="term" value="P:threonine biosynthetic process"/>
    <property type="evidence" value="ECO:0007669"/>
    <property type="project" value="UniProtKB-KW"/>
</dbReference>
<dbReference type="AlphaFoldDB" id="A0A9P7B7R8"/>
<dbReference type="Gene3D" id="3.30.360.10">
    <property type="entry name" value="Dihydrodipicolinate Reductase, domain 2"/>
    <property type="match status" value="1"/>
</dbReference>
<dbReference type="Proteomes" id="UP000777482">
    <property type="component" value="Unassembled WGS sequence"/>
</dbReference>
<name>A0A9P7B7R8_RHOMI</name>
<dbReference type="GO" id="GO:0004412">
    <property type="term" value="F:homoserine dehydrogenase activity"/>
    <property type="evidence" value="ECO:0007669"/>
    <property type="project" value="UniProtKB-EC"/>
</dbReference>
<evidence type="ECO:0000256" key="9">
    <source>
        <dbReference type="ARBA" id="ARBA00022857"/>
    </source>
</evidence>
<feature type="domain" description="Aspartate/homoserine dehydrogenase NAD-binding" evidence="15">
    <location>
        <begin position="55"/>
        <end position="204"/>
    </location>
</feature>
<comment type="caution">
    <text evidence="16">The sequence shown here is derived from an EMBL/GenBank/DDBJ whole genome shotgun (WGS) entry which is preliminary data.</text>
</comment>
<dbReference type="Gene3D" id="3.40.50.720">
    <property type="entry name" value="NAD(P)-binding Rossmann-like Domain"/>
    <property type="match status" value="1"/>
</dbReference>
<evidence type="ECO:0000256" key="8">
    <source>
        <dbReference type="ARBA" id="ARBA00022697"/>
    </source>
</evidence>
<comment type="pathway">
    <text evidence="2">Amino-acid biosynthesis; L-threonine biosynthesis; L-threonine from L-aspartate: step 3/5.</text>
</comment>
<accession>A0A9P7B7R8</accession>
<evidence type="ECO:0000256" key="7">
    <source>
        <dbReference type="ARBA" id="ARBA00022605"/>
    </source>
</evidence>
<evidence type="ECO:0000259" key="15">
    <source>
        <dbReference type="Pfam" id="PF03447"/>
    </source>
</evidence>
<dbReference type="PANTHER" id="PTHR43070:SF5">
    <property type="entry name" value="HOMOSERINE DEHYDROGENASE"/>
    <property type="match status" value="1"/>
</dbReference>
<dbReference type="InterPro" id="IPR005106">
    <property type="entry name" value="Asp/hSer_DH_NAD-bd"/>
</dbReference>
<comment type="cofactor">
    <cofactor evidence="1">
        <name>a metal cation</name>
        <dbReference type="ChEBI" id="CHEBI:25213"/>
    </cofactor>
</comment>
<keyword evidence="7" id="KW-0028">Amino-acid biosynthesis</keyword>
<dbReference type="InterPro" id="IPR001342">
    <property type="entry name" value="HDH_cat"/>
</dbReference>
<dbReference type="InterPro" id="IPR036291">
    <property type="entry name" value="NAD(P)-bd_dom_sf"/>
</dbReference>
<keyword evidence="17" id="KW-1185">Reference proteome</keyword>
<comment type="pathway">
    <text evidence="3">Amino-acid biosynthesis; L-methionine biosynthesis via de novo pathway; L-homoserine from L-aspartate: step 3/3.</text>
</comment>
<proteinExistence type="inferred from homology"/>
<evidence type="ECO:0000313" key="16">
    <source>
        <dbReference type="EMBL" id="KAG0664834.1"/>
    </source>
</evidence>
<comment type="catalytic activity">
    <reaction evidence="12">
        <text>L-homoserine + NADP(+) = L-aspartate 4-semialdehyde + NADPH + H(+)</text>
        <dbReference type="Rhea" id="RHEA:15761"/>
        <dbReference type="ChEBI" id="CHEBI:15378"/>
        <dbReference type="ChEBI" id="CHEBI:57476"/>
        <dbReference type="ChEBI" id="CHEBI:57783"/>
        <dbReference type="ChEBI" id="CHEBI:58349"/>
        <dbReference type="ChEBI" id="CHEBI:537519"/>
        <dbReference type="EC" id="1.1.1.3"/>
    </reaction>
    <physiologicalReaction direction="right-to-left" evidence="12">
        <dbReference type="Rhea" id="RHEA:15763"/>
    </physiologicalReaction>
</comment>
<sequence length="449" mass="47576">MVDASAVSQYGEGIHAFAKVRPQRDIRAPARELVLSGAFRRFPPSLPPVGIALVGPGLVGRLVLEQFAAPALRAHFRIISISNSRYTIFDDQSGASSGETTYERLLEALPPSSRAPSGKATETSIHELAPAELVDALAKRAKQSGSHIILVDCTASDALPRVYAKALLAGLSVVTPNKVAPAGPQELYQPIAEAQQSAGAGLFYCEGACGAGLPVLSTLADLVRTDDEIIKIEAVLSGTLSYILNRFSPVQGPRTGGPALRFSEIVRSAHRDGHTEPHPAEDLSGRDVARKLTILARFSEPSTSTAATPATGHVLDLPDGAASVSTQSLIPEQLVDVRDPNAFVDGLAEHDAHFERVRSAAQAAGRVLRYAGVLDIERGTIECALQQFAPDHPFASLSGSHLSLAIFTKRYKDRPLVIQGPGYPVEVTASAVVADAIRVAERYGHSFGL</sequence>
<dbReference type="GO" id="GO:0050661">
    <property type="term" value="F:NADP binding"/>
    <property type="evidence" value="ECO:0007669"/>
    <property type="project" value="InterPro"/>
</dbReference>
<protein>
    <recommendedName>
        <fullName evidence="6">Homoserine dehydrogenase</fullName>
        <ecNumber evidence="5">1.1.1.3</ecNumber>
    </recommendedName>
</protein>
<dbReference type="OrthoDB" id="67851at2759"/>
<reference evidence="16 17" key="1">
    <citation type="submission" date="2020-11" db="EMBL/GenBank/DDBJ databases">
        <title>Kefir isolates.</title>
        <authorList>
            <person name="Marcisauskas S."/>
            <person name="Kim Y."/>
            <person name="Blasche S."/>
        </authorList>
    </citation>
    <scope>NUCLEOTIDE SEQUENCE [LARGE SCALE GENOMIC DNA]</scope>
    <source>
        <strain evidence="16 17">KR</strain>
    </source>
</reference>
<evidence type="ECO:0000256" key="10">
    <source>
        <dbReference type="ARBA" id="ARBA00023002"/>
    </source>
</evidence>
<gene>
    <name evidence="16" type="ORF">C6P46_000971</name>
</gene>
<evidence type="ECO:0000256" key="2">
    <source>
        <dbReference type="ARBA" id="ARBA00005056"/>
    </source>
</evidence>
<keyword evidence="10" id="KW-0560">Oxidoreductase</keyword>
<feature type="domain" description="Homoserine dehydrogenase catalytic" evidence="14">
    <location>
        <begin position="214"/>
        <end position="437"/>
    </location>
</feature>
<evidence type="ECO:0000313" key="17">
    <source>
        <dbReference type="Proteomes" id="UP000777482"/>
    </source>
</evidence>
<evidence type="ECO:0000256" key="11">
    <source>
        <dbReference type="ARBA" id="ARBA00023167"/>
    </source>
</evidence>
<dbReference type="FunFam" id="3.30.360.10:FF:000006">
    <property type="entry name" value="Bifunctional aspartokinase/homoserine dehydrogenase"/>
    <property type="match status" value="1"/>
</dbReference>
<keyword evidence="8" id="KW-0791">Threonine biosynthesis</keyword>
<evidence type="ECO:0000256" key="1">
    <source>
        <dbReference type="ARBA" id="ARBA00001920"/>
    </source>
</evidence>
<dbReference type="PANTHER" id="PTHR43070">
    <property type="match status" value="1"/>
</dbReference>
<organism evidence="16 17">
    <name type="scientific">Rhodotorula mucilaginosa</name>
    <name type="common">Yeast</name>
    <name type="synonym">Rhodotorula rubra</name>
    <dbReference type="NCBI Taxonomy" id="5537"/>
    <lineage>
        <taxon>Eukaryota</taxon>
        <taxon>Fungi</taxon>
        <taxon>Dikarya</taxon>
        <taxon>Basidiomycota</taxon>
        <taxon>Pucciniomycotina</taxon>
        <taxon>Microbotryomycetes</taxon>
        <taxon>Sporidiobolales</taxon>
        <taxon>Sporidiobolaceae</taxon>
        <taxon>Rhodotorula</taxon>
    </lineage>
</organism>
<dbReference type="Pfam" id="PF00742">
    <property type="entry name" value="Homoserine_dh"/>
    <property type="match status" value="1"/>
</dbReference>
<keyword evidence="11" id="KW-0486">Methionine biosynthesis</keyword>
<evidence type="ECO:0000256" key="5">
    <source>
        <dbReference type="ARBA" id="ARBA00013213"/>
    </source>
</evidence>
<comment type="function">
    <text evidence="13">Catalyzes the conversion of L-aspartate-beta-semialdehyde (L-Asa) to L-homoserine (L-Hse), the third step in the biosynthesis of amino acids that derive from aspartate (the aspartate family of amino acids), including methioinine and threonine, the latter of which is a precursor to isoleucine; production of homoserine leads to a branch-point in the pathway as it can either be O-phosphorylated for processing to threonine, or O-acylated for processing to methionine.</text>
</comment>
<evidence type="ECO:0000256" key="3">
    <source>
        <dbReference type="ARBA" id="ARBA00005062"/>
    </source>
</evidence>
<dbReference type="SUPFAM" id="SSF55347">
    <property type="entry name" value="Glyceraldehyde-3-phosphate dehydrogenase-like, C-terminal domain"/>
    <property type="match status" value="1"/>
</dbReference>
<evidence type="ECO:0000256" key="12">
    <source>
        <dbReference type="ARBA" id="ARBA00048841"/>
    </source>
</evidence>
<evidence type="ECO:0000256" key="13">
    <source>
        <dbReference type="ARBA" id="ARBA00059589"/>
    </source>
</evidence>
<dbReference type="EMBL" id="PUHQ01000012">
    <property type="protein sequence ID" value="KAG0664834.1"/>
    <property type="molecule type" value="Genomic_DNA"/>
</dbReference>
<keyword evidence="9" id="KW-0521">NADP</keyword>
<evidence type="ECO:0000256" key="4">
    <source>
        <dbReference type="ARBA" id="ARBA00006753"/>
    </source>
</evidence>
<evidence type="ECO:0000256" key="6">
    <source>
        <dbReference type="ARBA" id="ARBA00013376"/>
    </source>
</evidence>
<dbReference type="GO" id="GO:0009086">
    <property type="term" value="P:methionine biosynthetic process"/>
    <property type="evidence" value="ECO:0007669"/>
    <property type="project" value="UniProtKB-KW"/>
</dbReference>
<dbReference type="Pfam" id="PF03447">
    <property type="entry name" value="NAD_binding_3"/>
    <property type="match status" value="1"/>
</dbReference>